<dbReference type="RefSeq" id="WP_191184920.1">
    <property type="nucleotide sequence ID" value="NZ_JACXAJ010000011.1"/>
</dbReference>
<comment type="caution">
    <text evidence="1">The sequence shown here is derived from an EMBL/GenBank/DDBJ whole genome shotgun (WGS) entry which is preliminary data.</text>
</comment>
<name>A0ABR7XKJ2_9BACT</name>
<organism evidence="1 2">
    <name type="scientific">Pontibacter aquaedesilientis</name>
    <dbReference type="NCBI Taxonomy" id="2766980"/>
    <lineage>
        <taxon>Bacteria</taxon>
        <taxon>Pseudomonadati</taxon>
        <taxon>Bacteroidota</taxon>
        <taxon>Cytophagia</taxon>
        <taxon>Cytophagales</taxon>
        <taxon>Hymenobacteraceae</taxon>
        <taxon>Pontibacter</taxon>
    </lineage>
</organism>
<dbReference type="Pfam" id="PF09952">
    <property type="entry name" value="AbiEi_2"/>
    <property type="match status" value="1"/>
</dbReference>
<gene>
    <name evidence="1" type="ORF">H9Q13_16560</name>
</gene>
<dbReference type="Proteomes" id="UP000625551">
    <property type="component" value="Unassembled WGS sequence"/>
</dbReference>
<dbReference type="EMBL" id="JACXAJ010000011">
    <property type="protein sequence ID" value="MBD1398787.1"/>
    <property type="molecule type" value="Genomic_DNA"/>
</dbReference>
<evidence type="ECO:0008006" key="3">
    <source>
        <dbReference type="Google" id="ProtNLM"/>
    </source>
</evidence>
<sequence length="334" mass="38852">MNTDKIIGLALENLGKLDLFKVEWQHHREPGALDGTIHFHYNGQKIELPADVRKELRASQLLQLEKIAKEHKNGFMMVAYRIEPKVKEELRRLDIPYLESNGNLFLHKGKLFLWLDHSKPLKLDKESGNRAFTKTGLRAVFHFLRYEDDINLPYRTVGEKTGTALGNVPNILKGLKAEGFLLQLSQKEYRLQHKKELLDKWAAAYKQDLKPSLHIGTFRFLKPEDFHAWKQLPLESGRSWWGGEPAADLYTNYLKPEKLSIYTLESRSELMKNYRLVPDPKGNVLIYEKFWNEDEGITKLAPPLLVYADLMSTGDRRCLETAEKIYHELLQDKL</sequence>
<accession>A0ABR7XKJ2</accession>
<evidence type="ECO:0000313" key="2">
    <source>
        <dbReference type="Proteomes" id="UP000625551"/>
    </source>
</evidence>
<proteinExistence type="predicted"/>
<dbReference type="InterPro" id="IPR019238">
    <property type="entry name" value="AbiEi_2"/>
</dbReference>
<evidence type="ECO:0000313" key="1">
    <source>
        <dbReference type="EMBL" id="MBD1398787.1"/>
    </source>
</evidence>
<keyword evidence="2" id="KW-1185">Reference proteome</keyword>
<protein>
    <recommendedName>
        <fullName evidence="3">Winged helix-turn-helix domain-containing protein</fullName>
    </recommendedName>
</protein>
<reference evidence="1 2" key="1">
    <citation type="submission" date="2020-09" db="EMBL/GenBank/DDBJ databases">
        <title>Genome sequencing and assembly of Pontibacter sp.</title>
        <authorList>
            <person name="Chhetri G."/>
        </authorList>
    </citation>
    <scope>NUCLEOTIDE SEQUENCE [LARGE SCALE GENOMIC DNA]</scope>
    <source>
        <strain evidence="1 2">JH31</strain>
    </source>
</reference>